<dbReference type="InterPro" id="IPR013786">
    <property type="entry name" value="AcylCoA_DH/ox_N"/>
</dbReference>
<dbReference type="Proteomes" id="UP000614047">
    <property type="component" value="Unassembled WGS sequence"/>
</dbReference>
<protein>
    <submittedName>
        <fullName evidence="10">Butyryl-CoA dehydrogenase</fullName>
        <ecNumber evidence="10">1.3.8.1</ecNumber>
    </submittedName>
</protein>
<dbReference type="EMBL" id="JADOUA010000001">
    <property type="protein sequence ID" value="MBG6092990.1"/>
    <property type="molecule type" value="Genomic_DNA"/>
</dbReference>
<dbReference type="PANTHER" id="PTHR42803">
    <property type="entry name" value="ACYL-COA DEHYDROGENASE"/>
    <property type="match status" value="1"/>
</dbReference>
<dbReference type="InterPro" id="IPR046373">
    <property type="entry name" value="Acyl-CoA_Oxase/DH_mid-dom_sf"/>
</dbReference>
<comment type="caution">
    <text evidence="10">The sequence shown here is derived from an EMBL/GenBank/DDBJ whole genome shotgun (WGS) entry which is preliminary data.</text>
</comment>
<evidence type="ECO:0000256" key="2">
    <source>
        <dbReference type="ARBA" id="ARBA00009347"/>
    </source>
</evidence>
<comment type="cofactor">
    <cofactor evidence="1 5">
        <name>FAD</name>
        <dbReference type="ChEBI" id="CHEBI:57692"/>
    </cofactor>
</comment>
<dbReference type="InterPro" id="IPR036250">
    <property type="entry name" value="AcylCo_DH-like_C"/>
</dbReference>
<keyword evidence="5 10" id="KW-0560">Oxidoreductase</keyword>
<comment type="similarity">
    <text evidence="2 5">Belongs to the acyl-CoA dehydrogenase family.</text>
</comment>
<evidence type="ECO:0000259" key="9">
    <source>
        <dbReference type="Pfam" id="PF12806"/>
    </source>
</evidence>
<dbReference type="EC" id="1.3.8.1" evidence="10"/>
<proteinExistence type="inferred from homology"/>
<feature type="domain" description="Acyl-CoA dehydrogenase/oxidase N-terminal" evidence="8">
    <location>
        <begin position="47"/>
        <end position="156"/>
    </location>
</feature>
<keyword evidence="3 5" id="KW-0285">Flavoprotein</keyword>
<evidence type="ECO:0000313" key="10">
    <source>
        <dbReference type="EMBL" id="MBG6092990.1"/>
    </source>
</evidence>
<dbReference type="InterPro" id="IPR006091">
    <property type="entry name" value="Acyl-CoA_Oxase/DH_mid-dom"/>
</dbReference>
<dbReference type="InterPro" id="IPR009075">
    <property type="entry name" value="AcylCo_DH/oxidase_C"/>
</dbReference>
<evidence type="ECO:0000259" key="7">
    <source>
        <dbReference type="Pfam" id="PF02770"/>
    </source>
</evidence>
<feature type="domain" description="Acyl-CoA dehydrogenase/oxidase C-terminal" evidence="6">
    <location>
        <begin position="292"/>
        <end position="458"/>
    </location>
</feature>
<dbReference type="Gene3D" id="1.20.140.10">
    <property type="entry name" value="Butyryl-CoA Dehydrogenase, subunit A, domain 3"/>
    <property type="match status" value="1"/>
</dbReference>
<dbReference type="SUPFAM" id="SSF56645">
    <property type="entry name" value="Acyl-CoA dehydrogenase NM domain-like"/>
    <property type="match status" value="1"/>
</dbReference>
<dbReference type="Pfam" id="PF02771">
    <property type="entry name" value="Acyl-CoA_dh_N"/>
    <property type="match status" value="1"/>
</dbReference>
<sequence>MNSQLLSRRDLDFLLYEWLDVEGLTARPRYAEHDRSTFDAVLELSQQIATDHFAPHNKLSDANEPTFDGERVHLIPEVKKAVEEFANSGLLAASLDAEHGGMQLPYVVGSACIAWFQAANVATSSYTMLTLGNLNLLLAHGSAEQVDTFVRPMLEGRFLGTMCLSEPQAGSSLTDITTRAVPQDDGTYRLSGTKMWISAGDHELSENIVHLVLAKIPGGPPGVKGISLFIVPKYLVGRDGAVGERNDVVLAGLNHKMGYRGTTNTLLNFGEGVHTPGGAPGAVAYLVGEPHRGLAYMFHMMNEARIGVGAGAAALGYTGYLKSLAYARERPQGRPIAGKDPATPQVPIIEHADVRRMLLAQKAYAEGAMALVLLCARLSDDAATAPTEDERAEAALLLDTLTPIVKSWPSQWGPAANDLAIQVHGGYGYTRDYDVEQHYRDNRLNPIHEGTHGIQALDLLGRKVTAGGGAGLAALAARMNRTAERAVQAGGELADHGRALKSTTDRLVEVTAALWAPMDVEAALANATVYLEAAGHTVVAWIWLEQALTAASAAGTASAGTDDPFYRGKLHAARYFFRWELPRTGPQFDLLASGDRTTLDMPADCF</sequence>
<evidence type="ECO:0000256" key="5">
    <source>
        <dbReference type="RuleBase" id="RU362125"/>
    </source>
</evidence>
<dbReference type="InterPro" id="IPR052166">
    <property type="entry name" value="Diverse_Acyl-CoA_DH"/>
</dbReference>
<dbReference type="GO" id="GO:0016937">
    <property type="term" value="F:short-chain fatty acyl-CoA dehydrogenase activity"/>
    <property type="evidence" value="ECO:0007669"/>
    <property type="project" value="UniProtKB-EC"/>
</dbReference>
<dbReference type="InterPro" id="IPR037069">
    <property type="entry name" value="AcylCoA_DH/ox_N_sf"/>
</dbReference>
<accession>A0A931GNI0</accession>
<dbReference type="GO" id="GO:0050660">
    <property type="term" value="F:flavin adenine dinucleotide binding"/>
    <property type="evidence" value="ECO:0007669"/>
    <property type="project" value="InterPro"/>
</dbReference>
<evidence type="ECO:0000313" key="11">
    <source>
        <dbReference type="Proteomes" id="UP000614047"/>
    </source>
</evidence>
<gene>
    <name evidence="10" type="ORF">IW256_007103</name>
</gene>
<name>A0A931GNI0_9ACTN</name>
<keyword evidence="4 5" id="KW-0274">FAD</keyword>
<dbReference type="Pfam" id="PF02770">
    <property type="entry name" value="Acyl-CoA_dh_M"/>
    <property type="match status" value="1"/>
</dbReference>
<reference evidence="10" key="1">
    <citation type="submission" date="2020-11" db="EMBL/GenBank/DDBJ databases">
        <title>Sequencing the genomes of 1000 actinobacteria strains.</title>
        <authorList>
            <person name="Klenk H.-P."/>
        </authorList>
    </citation>
    <scope>NUCLEOTIDE SEQUENCE</scope>
    <source>
        <strain evidence="10">DSM 43175</strain>
    </source>
</reference>
<organism evidence="10 11">
    <name type="scientific">Actinomadura viridis</name>
    <dbReference type="NCBI Taxonomy" id="58110"/>
    <lineage>
        <taxon>Bacteria</taxon>
        <taxon>Bacillati</taxon>
        <taxon>Actinomycetota</taxon>
        <taxon>Actinomycetes</taxon>
        <taxon>Streptosporangiales</taxon>
        <taxon>Thermomonosporaceae</taxon>
        <taxon>Actinomadura</taxon>
    </lineage>
</organism>
<evidence type="ECO:0000259" key="6">
    <source>
        <dbReference type="Pfam" id="PF00441"/>
    </source>
</evidence>
<dbReference type="InterPro" id="IPR025878">
    <property type="entry name" value="Acyl-CoA_dh-like_C_dom"/>
</dbReference>
<evidence type="ECO:0000256" key="4">
    <source>
        <dbReference type="ARBA" id="ARBA00022827"/>
    </source>
</evidence>
<dbReference type="Gene3D" id="1.10.540.10">
    <property type="entry name" value="Acyl-CoA dehydrogenase/oxidase, N-terminal domain"/>
    <property type="match status" value="1"/>
</dbReference>
<dbReference type="Pfam" id="PF00441">
    <property type="entry name" value="Acyl-CoA_dh_1"/>
    <property type="match status" value="1"/>
</dbReference>
<dbReference type="PANTHER" id="PTHR42803:SF3">
    <property type="entry name" value="ACYL-COA DEHYDROGENASE-RELATED"/>
    <property type="match status" value="1"/>
</dbReference>
<dbReference type="RefSeq" id="WP_197015104.1">
    <property type="nucleotide sequence ID" value="NZ_BAABES010000023.1"/>
</dbReference>
<dbReference type="SUPFAM" id="SSF47203">
    <property type="entry name" value="Acyl-CoA dehydrogenase C-terminal domain-like"/>
    <property type="match status" value="1"/>
</dbReference>
<evidence type="ECO:0000256" key="1">
    <source>
        <dbReference type="ARBA" id="ARBA00001974"/>
    </source>
</evidence>
<feature type="domain" description="Acyl-CoA oxidase/dehydrogenase middle" evidence="7">
    <location>
        <begin position="162"/>
        <end position="265"/>
    </location>
</feature>
<keyword evidence="11" id="KW-1185">Reference proteome</keyword>
<evidence type="ECO:0000256" key="3">
    <source>
        <dbReference type="ARBA" id="ARBA00022630"/>
    </source>
</evidence>
<dbReference type="AlphaFoldDB" id="A0A931GNI0"/>
<feature type="domain" description="Acetyl-CoA dehydrogenase-like C-terminal" evidence="9">
    <location>
        <begin position="476"/>
        <end position="602"/>
    </location>
</feature>
<evidence type="ECO:0000259" key="8">
    <source>
        <dbReference type="Pfam" id="PF02771"/>
    </source>
</evidence>
<dbReference type="Pfam" id="PF12806">
    <property type="entry name" value="Acyl-CoA_dh_C"/>
    <property type="match status" value="1"/>
</dbReference>
<dbReference type="Gene3D" id="2.40.110.10">
    <property type="entry name" value="Butyryl-CoA Dehydrogenase, subunit A, domain 2"/>
    <property type="match status" value="1"/>
</dbReference>
<dbReference type="InterPro" id="IPR009100">
    <property type="entry name" value="AcylCoA_DH/oxidase_NM_dom_sf"/>
</dbReference>